<comment type="similarity">
    <text evidence="3 11">Belongs to the phosphohexose mutase family.</text>
</comment>
<reference evidence="16 17" key="1">
    <citation type="submission" date="2024-05" db="EMBL/GenBank/DDBJ databases">
        <title>Long read based assembly of the Candida bracarensis genome reveals expanded adhesin content.</title>
        <authorList>
            <person name="Marcet-Houben M."/>
            <person name="Ksiezopolska E."/>
            <person name="Gabaldon T."/>
        </authorList>
    </citation>
    <scope>NUCLEOTIDE SEQUENCE [LARGE SCALE GENOMIC DNA]</scope>
    <source>
        <strain evidence="16 17">CBM6</strain>
    </source>
</reference>
<dbReference type="SUPFAM" id="SSF55957">
    <property type="entry name" value="Phosphoglucomutase, C-terminal domain"/>
    <property type="match status" value="1"/>
</dbReference>
<evidence type="ECO:0000256" key="3">
    <source>
        <dbReference type="ARBA" id="ARBA00010231"/>
    </source>
</evidence>
<dbReference type="SUPFAM" id="SSF53738">
    <property type="entry name" value="Phosphoglucomutase, first 3 domains"/>
    <property type="match status" value="3"/>
</dbReference>
<proteinExistence type="inferred from homology"/>
<dbReference type="InterPro" id="IPR036900">
    <property type="entry name" value="A-D-PHexomutase_C_sf"/>
</dbReference>
<feature type="domain" description="Alpha-D-phosphohexomutase C-terminal" evidence="12">
    <location>
        <begin position="485"/>
        <end position="533"/>
    </location>
</feature>
<dbReference type="InterPro" id="IPR049022">
    <property type="entry name" value="AMG1_III"/>
</dbReference>
<dbReference type="EC" id="5.4.2.3" evidence="4 11"/>
<dbReference type="Gene3D" id="3.30.310.50">
    <property type="entry name" value="Alpha-D-phosphohexomutase, C-terminal domain"/>
    <property type="match status" value="1"/>
</dbReference>
<evidence type="ECO:0000256" key="10">
    <source>
        <dbReference type="ARBA" id="ARBA00032065"/>
    </source>
</evidence>
<evidence type="ECO:0000259" key="15">
    <source>
        <dbReference type="Pfam" id="PF21405"/>
    </source>
</evidence>
<protein>
    <recommendedName>
        <fullName evidence="4 11">Phosphoacetylglucosamine mutase</fullName>
        <shortName evidence="11">PAGM</shortName>
        <ecNumber evidence="4 11">5.4.2.3</ecNumber>
    </recommendedName>
    <alternativeName>
        <fullName evidence="10 11">Acetylglucosamine phosphomutase</fullName>
    </alternativeName>
    <alternativeName>
        <fullName evidence="9 11">N-acetylglucosamine-phosphate mutase</fullName>
    </alternativeName>
</protein>
<keyword evidence="5" id="KW-0597">Phosphoprotein</keyword>
<dbReference type="CDD" id="cd03086">
    <property type="entry name" value="PGM3"/>
    <property type="match status" value="1"/>
</dbReference>
<comment type="cofactor">
    <cofactor evidence="11">
        <name>Mg(2+)</name>
        <dbReference type="ChEBI" id="CHEBI:18420"/>
    </cofactor>
    <text evidence="11">Binds 1 Mg(2+) ion per subunit.</text>
</comment>
<evidence type="ECO:0000313" key="16">
    <source>
        <dbReference type="EMBL" id="KAL3235266.1"/>
    </source>
</evidence>
<dbReference type="Proteomes" id="UP001623330">
    <property type="component" value="Unassembled WGS sequence"/>
</dbReference>
<dbReference type="InterPro" id="IPR016657">
    <property type="entry name" value="PAGM"/>
</dbReference>
<dbReference type="Pfam" id="PF21405">
    <property type="entry name" value="AMG1_II"/>
    <property type="match status" value="1"/>
</dbReference>
<dbReference type="InterPro" id="IPR005843">
    <property type="entry name" value="A-D-PHexomutase_C"/>
</dbReference>
<feature type="domain" description="Alpha-D-phosphohexomutase alpha/beta/alpha" evidence="13">
    <location>
        <begin position="54"/>
        <end position="86"/>
    </location>
</feature>
<keyword evidence="17" id="KW-1185">Reference proteome</keyword>
<evidence type="ECO:0000256" key="8">
    <source>
        <dbReference type="ARBA" id="ARBA00023235"/>
    </source>
</evidence>
<dbReference type="PROSITE" id="PS00710">
    <property type="entry name" value="PGM_PMM"/>
    <property type="match status" value="1"/>
</dbReference>
<comment type="function">
    <text evidence="11">Catalyzes the conversion of GlcNAc-6-P into GlcNAc-1-P during the synthesis of uridine diphosphate/UDP-GlcNAc, which is a biosynthetic precursor of chitin and also supplies the amino sugars for N-linked oligosaccharides of glycoproteins.</text>
</comment>
<feature type="domain" description="Phosphoacetylglucosamine mutase AMG1" evidence="15">
    <location>
        <begin position="177"/>
        <end position="292"/>
    </location>
</feature>
<accession>A0ABR4P0V9</accession>
<dbReference type="InterPro" id="IPR049023">
    <property type="entry name" value="AMG1_II"/>
</dbReference>
<keyword evidence="8 11" id="KW-0413">Isomerase</keyword>
<dbReference type="InterPro" id="IPR016066">
    <property type="entry name" value="A-D-PHexomutase_CS"/>
</dbReference>
<evidence type="ECO:0000259" key="14">
    <source>
        <dbReference type="Pfam" id="PF21404"/>
    </source>
</evidence>
<comment type="pathway">
    <text evidence="2 11">Nucleotide-sugar biosynthesis; UDP-N-acetyl-alpha-D-glucosamine biosynthesis; N-acetyl-alpha-D-glucosamine 1-phosphate from alpha-D-glucosamine 6-phosphate (route I): step 2/2.</text>
</comment>
<dbReference type="PIRSF" id="PIRSF016408">
    <property type="entry name" value="PAGM"/>
    <property type="match status" value="1"/>
</dbReference>
<evidence type="ECO:0000259" key="13">
    <source>
        <dbReference type="Pfam" id="PF02878"/>
    </source>
</evidence>
<dbReference type="Pfam" id="PF02878">
    <property type="entry name" value="PGM_PMM_I"/>
    <property type="match status" value="1"/>
</dbReference>
<dbReference type="PANTHER" id="PTHR45955:SF1">
    <property type="entry name" value="PHOSPHOACETYLGLUCOSAMINE MUTASE"/>
    <property type="match status" value="1"/>
</dbReference>
<evidence type="ECO:0000256" key="7">
    <source>
        <dbReference type="ARBA" id="ARBA00022842"/>
    </source>
</evidence>
<keyword evidence="6 11" id="KW-0479">Metal-binding</keyword>
<evidence type="ECO:0000256" key="1">
    <source>
        <dbReference type="ARBA" id="ARBA00000558"/>
    </source>
</evidence>
<dbReference type="InterPro" id="IPR016055">
    <property type="entry name" value="A-D-PHexomutase_a/b/a-I/II/III"/>
</dbReference>
<dbReference type="InterPro" id="IPR005844">
    <property type="entry name" value="A-D-PHexomutase_a/b/a-I"/>
</dbReference>
<dbReference type="Gene3D" id="3.40.120.10">
    <property type="entry name" value="Alpha-D-Glucose-1,6-Bisphosphate, subunit A, domain 3"/>
    <property type="match status" value="2"/>
</dbReference>
<evidence type="ECO:0000256" key="5">
    <source>
        <dbReference type="ARBA" id="ARBA00022553"/>
    </source>
</evidence>
<sequence length="545" mass="60569">MSLEQLYEKNCATRDQVYQYGTAGFRTDAAILDSVMFTTGIIATLRSISCGCKSIGVMITASHNPPKDNGVKIVETDGSMLQQSWEPLATKLANSVSSFEVFTQALDEIMQDLKISKDGDYSAKIVVGHDSRESSPRLLSNLLDGVKALFPNTKITNHGLLTTPQLHFLTANDTYFEDYYYKYFLTAWNELFGLYNIDSFTAFKTLSIDCANGIGGPQFLKMLCYSHEEFSHLQKIRLGQVDIINNSWLDPSKLNYGCGADFVKTNQKLPESINANPETLYCSFDGDADRVVFYYVDGGNKFHLLDGDKISTLFAYFLNNLLKESKLTDKLKLGVVQTAYANGSSTNYLNNTLKIPVSIAKTGVKHLHHEAVTNYDIGVYFEANGHGTVLFSNHFYDVIDSELAKNKQDKSIQTLKLFSQLINQTIGDAITDMIGIIAILSIQEWSPATWDKEYTDLPNKLTKAIVPDRSVFVTTDQERRLVSPEGLQDKIDALVAKCPRGRSFIRASGTEDAVRIYAEAETPEATEELSKNVTAALAETVSSKN</sequence>
<dbReference type="Pfam" id="PF00408">
    <property type="entry name" value="PGM_PMM_IV"/>
    <property type="match status" value="1"/>
</dbReference>
<evidence type="ECO:0000256" key="2">
    <source>
        <dbReference type="ARBA" id="ARBA00004865"/>
    </source>
</evidence>
<comment type="caution">
    <text evidence="16">The sequence shown here is derived from an EMBL/GenBank/DDBJ whole genome shotgun (WGS) entry which is preliminary data.</text>
</comment>
<dbReference type="PANTHER" id="PTHR45955">
    <property type="entry name" value="PHOSPHOACETYLGLUCOSAMINE MUTASE"/>
    <property type="match status" value="1"/>
</dbReference>
<comment type="catalytic activity">
    <reaction evidence="1 11">
        <text>N-acetyl-alpha-D-glucosamine 1-phosphate = N-acetyl-D-glucosamine 6-phosphate</text>
        <dbReference type="Rhea" id="RHEA:23804"/>
        <dbReference type="ChEBI" id="CHEBI:57513"/>
        <dbReference type="ChEBI" id="CHEBI:57776"/>
        <dbReference type="EC" id="5.4.2.3"/>
    </reaction>
</comment>
<evidence type="ECO:0000256" key="9">
    <source>
        <dbReference type="ARBA" id="ARBA00031926"/>
    </source>
</evidence>
<evidence type="ECO:0000313" key="17">
    <source>
        <dbReference type="Proteomes" id="UP001623330"/>
    </source>
</evidence>
<dbReference type="Pfam" id="PF21404">
    <property type="entry name" value="AMG1_III"/>
    <property type="match status" value="1"/>
</dbReference>
<dbReference type="EMBL" id="JBEVYD010000001">
    <property type="protein sequence ID" value="KAL3235266.1"/>
    <property type="molecule type" value="Genomic_DNA"/>
</dbReference>
<keyword evidence="7 11" id="KW-0460">Magnesium</keyword>
<evidence type="ECO:0000256" key="4">
    <source>
        <dbReference type="ARBA" id="ARBA00012731"/>
    </source>
</evidence>
<evidence type="ECO:0000259" key="12">
    <source>
        <dbReference type="Pfam" id="PF00408"/>
    </source>
</evidence>
<organism evidence="16 17">
    <name type="scientific">Nakaseomyces bracarensis</name>
    <dbReference type="NCBI Taxonomy" id="273131"/>
    <lineage>
        <taxon>Eukaryota</taxon>
        <taxon>Fungi</taxon>
        <taxon>Dikarya</taxon>
        <taxon>Ascomycota</taxon>
        <taxon>Saccharomycotina</taxon>
        <taxon>Saccharomycetes</taxon>
        <taxon>Saccharomycetales</taxon>
        <taxon>Saccharomycetaceae</taxon>
        <taxon>Nakaseomyces</taxon>
    </lineage>
</organism>
<evidence type="ECO:0000256" key="6">
    <source>
        <dbReference type="ARBA" id="ARBA00022723"/>
    </source>
</evidence>
<gene>
    <name evidence="16" type="ORF">RNJ44_00025</name>
</gene>
<evidence type="ECO:0000256" key="11">
    <source>
        <dbReference type="PIRNR" id="PIRNR016408"/>
    </source>
</evidence>
<name>A0ABR4P0V9_9SACH</name>
<feature type="domain" description="Phosphoacetylglucosamine mutase AMG1" evidence="14">
    <location>
        <begin position="306"/>
        <end position="445"/>
    </location>
</feature>